<dbReference type="EMBL" id="HBIR01061275">
    <property type="protein sequence ID" value="CAE0600246.1"/>
    <property type="molecule type" value="Transcribed_RNA"/>
</dbReference>
<feature type="region of interest" description="Disordered" evidence="1">
    <location>
        <begin position="189"/>
        <end position="236"/>
    </location>
</feature>
<name>A0A7S3X891_EMIHU</name>
<evidence type="ECO:0000256" key="1">
    <source>
        <dbReference type="SAM" id="MobiDB-lite"/>
    </source>
</evidence>
<reference evidence="2" key="1">
    <citation type="submission" date="2021-01" db="EMBL/GenBank/DDBJ databases">
        <authorList>
            <person name="Corre E."/>
            <person name="Pelletier E."/>
            <person name="Niang G."/>
            <person name="Scheremetjew M."/>
            <person name="Finn R."/>
            <person name="Kale V."/>
            <person name="Holt S."/>
            <person name="Cochrane G."/>
            <person name="Meng A."/>
            <person name="Brown T."/>
            <person name="Cohen L."/>
        </authorList>
    </citation>
    <scope>NUCLEOTIDE SEQUENCE</scope>
    <source>
        <strain evidence="2">379</strain>
    </source>
</reference>
<protein>
    <submittedName>
        <fullName evidence="2">Uncharacterized protein</fullName>
    </submittedName>
</protein>
<dbReference type="AlphaFoldDB" id="A0A7S3X891"/>
<accession>A0A7S3X891</accession>
<sequence>MQHTAAKLWRCLCCEIYLPFGPGTDAMRMHSAGKRHQKRLSVWTATQRRNGRPASTQVLLPHVASMLQDSDMRTTAEMAHYRRAAPLHTVGDVNALQSGRAHAEAEVRCAVGQMLHVICHAHGESDGSRDLGAAYAGRSRLWAVAGSGSSSPDLTDGDDVASVVEDLVASVVQQQAPYLAQHVRGKRVRGKRQSSCKRKAKRRIAERDAAASASTASAAGTSTETCGGWPELEVEG</sequence>
<feature type="compositionally biased region" description="Low complexity" evidence="1">
    <location>
        <begin position="210"/>
        <end position="225"/>
    </location>
</feature>
<feature type="compositionally biased region" description="Basic residues" evidence="1">
    <location>
        <begin position="189"/>
        <end position="202"/>
    </location>
</feature>
<proteinExistence type="predicted"/>
<gene>
    <name evidence="2" type="ORF">EHUX00137_LOCUS47613</name>
</gene>
<organism evidence="2">
    <name type="scientific">Emiliania huxleyi</name>
    <name type="common">Coccolithophore</name>
    <name type="synonym">Pontosphaera huxleyi</name>
    <dbReference type="NCBI Taxonomy" id="2903"/>
    <lineage>
        <taxon>Eukaryota</taxon>
        <taxon>Haptista</taxon>
        <taxon>Haptophyta</taxon>
        <taxon>Prymnesiophyceae</taxon>
        <taxon>Isochrysidales</taxon>
        <taxon>Noelaerhabdaceae</taxon>
        <taxon>Emiliania</taxon>
    </lineage>
</organism>
<evidence type="ECO:0000313" key="2">
    <source>
        <dbReference type="EMBL" id="CAE0600246.1"/>
    </source>
</evidence>